<dbReference type="Proteomes" id="UP000585665">
    <property type="component" value="Unassembled WGS sequence"/>
</dbReference>
<dbReference type="RefSeq" id="WP_176612012.1">
    <property type="nucleotide sequence ID" value="NZ_JABXXR010000001.1"/>
</dbReference>
<dbReference type="EMBL" id="JABXXR010000001">
    <property type="protein sequence ID" value="NVN38988.1"/>
    <property type="molecule type" value="Genomic_DNA"/>
</dbReference>
<reference evidence="1 2" key="1">
    <citation type="submission" date="2020-06" db="EMBL/GenBank/DDBJ databases">
        <title>Description of novel acetic acid bacteria.</title>
        <authorList>
            <person name="Sombolestani A."/>
        </authorList>
    </citation>
    <scope>NUCLEOTIDE SEQUENCE [LARGE SCALE GENOMIC DNA]</scope>
    <source>
        <strain evidence="1 2">LMG 27010</strain>
    </source>
</reference>
<dbReference type="AlphaFoldDB" id="A0A850P4V8"/>
<organism evidence="1 2">
    <name type="scientific">Ameyamaea chiangmaiensis</name>
    <dbReference type="NCBI Taxonomy" id="442969"/>
    <lineage>
        <taxon>Bacteria</taxon>
        <taxon>Pseudomonadati</taxon>
        <taxon>Pseudomonadota</taxon>
        <taxon>Alphaproteobacteria</taxon>
        <taxon>Acetobacterales</taxon>
        <taxon>Acetobacteraceae</taxon>
        <taxon>Ameyamaea</taxon>
    </lineage>
</organism>
<evidence type="ECO:0000313" key="2">
    <source>
        <dbReference type="Proteomes" id="UP000585665"/>
    </source>
</evidence>
<protein>
    <submittedName>
        <fullName evidence="1">Uncharacterized protein</fullName>
    </submittedName>
</protein>
<comment type="caution">
    <text evidence="1">The sequence shown here is derived from an EMBL/GenBank/DDBJ whole genome shotgun (WGS) entry which is preliminary data.</text>
</comment>
<proteinExistence type="predicted"/>
<gene>
    <name evidence="1" type="ORF">HUK82_00210</name>
</gene>
<keyword evidence="2" id="KW-1185">Reference proteome</keyword>
<evidence type="ECO:0000313" key="1">
    <source>
        <dbReference type="EMBL" id="NVN38988.1"/>
    </source>
</evidence>
<accession>A0A850P4V8</accession>
<name>A0A850P4V8_9PROT</name>
<sequence length="75" mass="7792">MSETTSTASAPKQYAMYYTAATGSFAVGYVWNRIKWDGVSTWAPPAGSAIVLDEPDATTGVCAYPIGSSYTAAAS</sequence>